<evidence type="ECO:0000256" key="5">
    <source>
        <dbReference type="ARBA" id="ARBA00022763"/>
    </source>
</evidence>
<keyword evidence="3" id="KW-0540">Nuclease</keyword>
<evidence type="ECO:0000256" key="4">
    <source>
        <dbReference type="ARBA" id="ARBA00022723"/>
    </source>
</evidence>
<dbReference type="RefSeq" id="WP_369190581.1">
    <property type="nucleotide sequence ID" value="NZ_CP163431.1"/>
</dbReference>
<dbReference type="PANTHER" id="PTHR15822:SF4">
    <property type="entry name" value="TYROSYL-DNA PHOSPHODIESTERASE 2"/>
    <property type="match status" value="1"/>
</dbReference>
<evidence type="ECO:0000259" key="9">
    <source>
        <dbReference type="Pfam" id="PF03372"/>
    </source>
</evidence>
<name>A0AB39MGJ1_9ACTN</name>
<evidence type="ECO:0000256" key="6">
    <source>
        <dbReference type="ARBA" id="ARBA00022801"/>
    </source>
</evidence>
<evidence type="ECO:0000256" key="7">
    <source>
        <dbReference type="ARBA" id="ARBA00022842"/>
    </source>
</evidence>
<dbReference type="InterPro" id="IPR005135">
    <property type="entry name" value="Endo/exonuclease/phosphatase"/>
</dbReference>
<organism evidence="10">
    <name type="scientific">Streptomyces sp. R08</name>
    <dbReference type="NCBI Taxonomy" id="3238624"/>
    <lineage>
        <taxon>Bacteria</taxon>
        <taxon>Bacillati</taxon>
        <taxon>Actinomycetota</taxon>
        <taxon>Actinomycetes</taxon>
        <taxon>Kitasatosporales</taxon>
        <taxon>Streptomycetaceae</taxon>
        <taxon>Streptomyces</taxon>
    </lineage>
</organism>
<dbReference type="InterPro" id="IPR051547">
    <property type="entry name" value="TDP2-like"/>
</dbReference>
<dbReference type="PANTHER" id="PTHR15822">
    <property type="entry name" value="TRAF AND TNF RECEPTOR-ASSOCIATED PROTEIN"/>
    <property type="match status" value="1"/>
</dbReference>
<evidence type="ECO:0000256" key="1">
    <source>
        <dbReference type="ARBA" id="ARBA00001936"/>
    </source>
</evidence>
<sequence>MHPATSPPGSGHMGIPWRRVAVAAVALLGLATAVTAIQAYGPDRSAASTRALTLATWNMCGVRQWGCAATGSWAEKRTQLGGLATRAGARVIFLQETCGAELESVRRRLGGSWHTAFRAYSERDAAGRTAPVRCDTPGAGTAGFAILSAYPLSAVTTVASQQPTVGVRRGILCATVAAHELRVCTAHLSPRHSDAAHPAWEFRDDQLKALAHAADTRRTVYGGDLNVNPPGSRNPFSWVWPSGPYTDQRECDQTSASSRAGRDTHVSGHKFDYLFTGLPRVRCSVRDTGKSDHYALLLRVRTG</sequence>
<reference evidence="10" key="1">
    <citation type="submission" date="2024-07" db="EMBL/GenBank/DDBJ databases">
        <authorList>
            <person name="Yu S.T."/>
        </authorList>
    </citation>
    <scope>NUCLEOTIDE SEQUENCE</scope>
    <source>
        <strain evidence="10">R08</strain>
    </source>
</reference>
<dbReference type="Gene3D" id="3.60.10.10">
    <property type="entry name" value="Endonuclease/exonuclease/phosphatase"/>
    <property type="match status" value="1"/>
</dbReference>
<comment type="cofactor">
    <cofactor evidence="1">
        <name>Mn(2+)</name>
        <dbReference type="ChEBI" id="CHEBI:29035"/>
    </cofactor>
</comment>
<dbReference type="AlphaFoldDB" id="A0AB39MGJ1"/>
<dbReference type="GO" id="GO:0005737">
    <property type="term" value="C:cytoplasm"/>
    <property type="evidence" value="ECO:0007669"/>
    <property type="project" value="TreeGrafter"/>
</dbReference>
<keyword evidence="7" id="KW-0460">Magnesium</keyword>
<comment type="cofactor">
    <cofactor evidence="2">
        <name>Mg(2+)</name>
        <dbReference type="ChEBI" id="CHEBI:18420"/>
    </cofactor>
</comment>
<keyword evidence="4" id="KW-0479">Metal-binding</keyword>
<dbReference type="SUPFAM" id="SSF56219">
    <property type="entry name" value="DNase I-like"/>
    <property type="match status" value="1"/>
</dbReference>
<evidence type="ECO:0000256" key="8">
    <source>
        <dbReference type="ARBA" id="ARBA00023204"/>
    </source>
</evidence>
<proteinExistence type="predicted"/>
<keyword evidence="6" id="KW-0378">Hydrolase</keyword>
<dbReference type="GO" id="GO:0046872">
    <property type="term" value="F:metal ion binding"/>
    <property type="evidence" value="ECO:0007669"/>
    <property type="project" value="UniProtKB-KW"/>
</dbReference>
<dbReference type="InterPro" id="IPR036691">
    <property type="entry name" value="Endo/exonu/phosph_ase_sf"/>
</dbReference>
<protein>
    <submittedName>
        <fullName evidence="10">Endonuclease/exonuclease/phosphatase family protein</fullName>
    </submittedName>
</protein>
<dbReference type="GO" id="GO:0003697">
    <property type="term" value="F:single-stranded DNA binding"/>
    <property type="evidence" value="ECO:0007669"/>
    <property type="project" value="TreeGrafter"/>
</dbReference>
<keyword evidence="5" id="KW-0227">DNA damage</keyword>
<dbReference type="GO" id="GO:0006302">
    <property type="term" value="P:double-strand break repair"/>
    <property type="evidence" value="ECO:0007669"/>
    <property type="project" value="TreeGrafter"/>
</dbReference>
<dbReference type="GO" id="GO:0070260">
    <property type="term" value="F:5'-tyrosyl-DNA phosphodiesterase activity"/>
    <property type="evidence" value="ECO:0007669"/>
    <property type="project" value="TreeGrafter"/>
</dbReference>
<accession>A0AB39MGJ1</accession>
<gene>
    <name evidence="10" type="ORF">AB5J58_36710</name>
</gene>
<keyword evidence="10" id="KW-0255">Endonuclease</keyword>
<keyword evidence="8" id="KW-0234">DNA repair</keyword>
<dbReference type="GO" id="GO:0004519">
    <property type="term" value="F:endonuclease activity"/>
    <property type="evidence" value="ECO:0007669"/>
    <property type="project" value="UniProtKB-KW"/>
</dbReference>
<evidence type="ECO:0000313" key="10">
    <source>
        <dbReference type="EMBL" id="XDQ05357.1"/>
    </source>
</evidence>
<evidence type="ECO:0000256" key="3">
    <source>
        <dbReference type="ARBA" id="ARBA00022722"/>
    </source>
</evidence>
<feature type="domain" description="Endonuclease/exonuclease/phosphatase" evidence="9">
    <location>
        <begin position="55"/>
        <end position="293"/>
    </location>
</feature>
<evidence type="ECO:0000256" key="2">
    <source>
        <dbReference type="ARBA" id="ARBA00001946"/>
    </source>
</evidence>
<dbReference type="Pfam" id="PF03372">
    <property type="entry name" value="Exo_endo_phos"/>
    <property type="match status" value="1"/>
</dbReference>
<dbReference type="EMBL" id="CP163431">
    <property type="protein sequence ID" value="XDQ05357.1"/>
    <property type="molecule type" value="Genomic_DNA"/>
</dbReference>